<gene>
    <name evidence="1" type="ORF">X975_08410</name>
</gene>
<proteinExistence type="predicted"/>
<dbReference type="Proteomes" id="UP000054359">
    <property type="component" value="Unassembled WGS sequence"/>
</dbReference>
<feature type="non-terminal residue" evidence="1">
    <location>
        <position position="51"/>
    </location>
</feature>
<evidence type="ECO:0000313" key="1">
    <source>
        <dbReference type="EMBL" id="KFM77987.1"/>
    </source>
</evidence>
<keyword evidence="2" id="KW-1185">Reference proteome</keyword>
<reference evidence="1 2" key="1">
    <citation type="submission" date="2013-11" db="EMBL/GenBank/DDBJ databases">
        <title>Genome sequencing of Stegodyphus mimosarum.</title>
        <authorList>
            <person name="Bechsgaard J."/>
        </authorList>
    </citation>
    <scope>NUCLEOTIDE SEQUENCE [LARGE SCALE GENOMIC DNA]</scope>
</reference>
<sequence>MKIKITFLIYMDNTYIKHFYKAQTLFSSFSFTDRELYLSTELPSLFPLSGR</sequence>
<dbReference type="EMBL" id="KK120292">
    <property type="protein sequence ID" value="KFM77987.1"/>
    <property type="molecule type" value="Genomic_DNA"/>
</dbReference>
<dbReference type="AlphaFoldDB" id="A0A087UKU8"/>
<protein>
    <submittedName>
        <fullName evidence="1">Uncharacterized protein</fullName>
    </submittedName>
</protein>
<accession>A0A087UKU8</accession>
<evidence type="ECO:0000313" key="2">
    <source>
        <dbReference type="Proteomes" id="UP000054359"/>
    </source>
</evidence>
<organism evidence="1 2">
    <name type="scientific">Stegodyphus mimosarum</name>
    <name type="common">African social velvet spider</name>
    <dbReference type="NCBI Taxonomy" id="407821"/>
    <lineage>
        <taxon>Eukaryota</taxon>
        <taxon>Metazoa</taxon>
        <taxon>Ecdysozoa</taxon>
        <taxon>Arthropoda</taxon>
        <taxon>Chelicerata</taxon>
        <taxon>Arachnida</taxon>
        <taxon>Araneae</taxon>
        <taxon>Araneomorphae</taxon>
        <taxon>Entelegynae</taxon>
        <taxon>Eresoidea</taxon>
        <taxon>Eresidae</taxon>
        <taxon>Stegodyphus</taxon>
    </lineage>
</organism>
<name>A0A087UKU8_STEMI</name>